<dbReference type="GeneID" id="116954940"/>
<dbReference type="SMART" id="SM00336">
    <property type="entry name" value="BBOX"/>
    <property type="match status" value="2"/>
</dbReference>
<dbReference type="Gene3D" id="2.60.40.10">
    <property type="entry name" value="Immunoglobulins"/>
    <property type="match status" value="1"/>
</dbReference>
<dbReference type="CDD" id="cd19778">
    <property type="entry name" value="Bbox2_TRIM36_C-I"/>
    <property type="match status" value="1"/>
</dbReference>
<feature type="region of interest" description="Disordered" evidence="10">
    <location>
        <begin position="93"/>
        <end position="127"/>
    </location>
</feature>
<evidence type="ECO:0000256" key="6">
    <source>
        <dbReference type="ARBA" id="ARBA00022833"/>
    </source>
</evidence>
<feature type="compositionally biased region" description="Gly residues" evidence="10">
    <location>
        <begin position="691"/>
        <end position="705"/>
    </location>
</feature>
<name>A0AAJ7U8I0_PETMA</name>
<feature type="region of interest" description="Disordered" evidence="10">
    <location>
        <begin position="750"/>
        <end position="823"/>
    </location>
</feature>
<dbReference type="PANTHER" id="PTHR24099:SF26">
    <property type="entry name" value="E3 UBIQUITIN-PROTEIN LIGASE TRIM36-LIKE ISOFORM X1"/>
    <property type="match status" value="1"/>
</dbReference>
<dbReference type="InterPro" id="IPR017907">
    <property type="entry name" value="Znf_RING_CS"/>
</dbReference>
<feature type="domain" description="COS" evidence="14">
    <location>
        <begin position="399"/>
        <end position="457"/>
    </location>
</feature>
<evidence type="ECO:0000256" key="1">
    <source>
        <dbReference type="ARBA" id="ARBA00004245"/>
    </source>
</evidence>
<dbReference type="Gene3D" id="2.60.120.920">
    <property type="match status" value="1"/>
</dbReference>
<comment type="subcellular location">
    <subcellularLocation>
        <location evidence="1">Cytoplasm</location>
        <location evidence="1">Cytoskeleton</location>
    </subcellularLocation>
</comment>
<keyword evidence="5 9" id="KW-0863">Zinc-finger</keyword>
<feature type="compositionally biased region" description="Low complexity" evidence="10">
    <location>
        <begin position="93"/>
        <end position="112"/>
    </location>
</feature>
<feature type="region of interest" description="Disordered" evidence="10">
    <location>
        <begin position="690"/>
        <end position="732"/>
    </location>
</feature>
<feature type="domain" description="RING-type" evidence="11">
    <location>
        <begin position="53"/>
        <end position="88"/>
    </location>
</feature>
<dbReference type="Gene3D" id="3.30.160.60">
    <property type="entry name" value="Classic Zinc Finger"/>
    <property type="match status" value="1"/>
</dbReference>
<evidence type="ECO:0000313" key="15">
    <source>
        <dbReference type="Proteomes" id="UP001318040"/>
    </source>
</evidence>
<keyword evidence="7" id="KW-0175">Coiled coil</keyword>
<organism evidence="15 16">
    <name type="scientific">Petromyzon marinus</name>
    <name type="common">Sea lamprey</name>
    <dbReference type="NCBI Taxonomy" id="7757"/>
    <lineage>
        <taxon>Eukaryota</taxon>
        <taxon>Metazoa</taxon>
        <taxon>Chordata</taxon>
        <taxon>Craniata</taxon>
        <taxon>Vertebrata</taxon>
        <taxon>Cyclostomata</taxon>
        <taxon>Hyperoartia</taxon>
        <taxon>Petromyzontiformes</taxon>
        <taxon>Petromyzontidae</taxon>
        <taxon>Petromyzon</taxon>
    </lineage>
</organism>
<dbReference type="SMART" id="SM00060">
    <property type="entry name" value="FN3"/>
    <property type="match status" value="1"/>
</dbReference>
<keyword evidence="3" id="KW-0479">Metal-binding</keyword>
<dbReference type="InterPro" id="IPR001841">
    <property type="entry name" value="Znf_RING"/>
</dbReference>
<reference evidence="16" key="1">
    <citation type="submission" date="2025-08" db="UniProtKB">
        <authorList>
            <consortium name="RefSeq"/>
        </authorList>
    </citation>
    <scope>IDENTIFICATION</scope>
    <source>
        <tissue evidence="16">Sperm</tissue>
    </source>
</reference>
<dbReference type="PROSITE" id="PS50089">
    <property type="entry name" value="ZF_RING_2"/>
    <property type="match status" value="1"/>
</dbReference>
<dbReference type="PROSITE" id="PS50853">
    <property type="entry name" value="FN3"/>
    <property type="match status" value="1"/>
</dbReference>
<keyword evidence="2" id="KW-0963">Cytoplasm</keyword>
<feature type="region of interest" description="Disordered" evidence="10">
    <location>
        <begin position="618"/>
        <end position="637"/>
    </location>
</feature>
<protein>
    <submittedName>
        <fullName evidence="16">E3 ubiquitin-protein ligase Trim36-like</fullName>
    </submittedName>
</protein>
<dbReference type="Proteomes" id="UP001318040">
    <property type="component" value="Chromosome 57"/>
</dbReference>
<dbReference type="Pfam" id="PF00041">
    <property type="entry name" value="fn3"/>
    <property type="match status" value="1"/>
</dbReference>
<keyword evidence="15" id="KW-1185">Reference proteome</keyword>
<evidence type="ECO:0000256" key="3">
    <source>
        <dbReference type="ARBA" id="ARBA00022723"/>
    </source>
</evidence>
<feature type="compositionally biased region" description="Gly residues" evidence="10">
    <location>
        <begin position="895"/>
        <end position="904"/>
    </location>
</feature>
<dbReference type="PROSITE" id="PS00518">
    <property type="entry name" value="ZF_RING_1"/>
    <property type="match status" value="1"/>
</dbReference>
<feature type="region of interest" description="Disordered" evidence="10">
    <location>
        <begin position="895"/>
        <end position="919"/>
    </location>
</feature>
<evidence type="ECO:0000259" key="14">
    <source>
        <dbReference type="PROSITE" id="PS51262"/>
    </source>
</evidence>
<feature type="compositionally biased region" description="Low complexity" evidence="10">
    <location>
        <begin position="722"/>
        <end position="732"/>
    </location>
</feature>
<evidence type="ECO:0000256" key="5">
    <source>
        <dbReference type="ARBA" id="ARBA00022771"/>
    </source>
</evidence>
<dbReference type="InterPro" id="IPR013320">
    <property type="entry name" value="ConA-like_dom_sf"/>
</dbReference>
<evidence type="ECO:0000259" key="13">
    <source>
        <dbReference type="PROSITE" id="PS50853"/>
    </source>
</evidence>
<evidence type="ECO:0000259" key="11">
    <source>
        <dbReference type="PROSITE" id="PS50089"/>
    </source>
</evidence>
<dbReference type="SUPFAM" id="SSF57845">
    <property type="entry name" value="B-box zinc-binding domain"/>
    <property type="match status" value="1"/>
</dbReference>
<dbReference type="SUPFAM" id="SSF57850">
    <property type="entry name" value="RING/U-box"/>
    <property type="match status" value="1"/>
</dbReference>
<dbReference type="SUPFAM" id="SSF49265">
    <property type="entry name" value="Fibronectin type III"/>
    <property type="match status" value="1"/>
</dbReference>
<dbReference type="GO" id="GO:0005856">
    <property type="term" value="C:cytoskeleton"/>
    <property type="evidence" value="ECO:0007669"/>
    <property type="project" value="UniProtKB-SubCell"/>
</dbReference>
<evidence type="ECO:0000256" key="10">
    <source>
        <dbReference type="SAM" id="MobiDB-lite"/>
    </source>
</evidence>
<keyword evidence="6" id="KW-0862">Zinc</keyword>
<feature type="domain" description="B box-type" evidence="12">
    <location>
        <begin position="250"/>
        <end position="292"/>
    </location>
</feature>
<dbReference type="SUPFAM" id="SSF49899">
    <property type="entry name" value="Concanavalin A-like lectins/glucanases"/>
    <property type="match status" value="1"/>
</dbReference>
<dbReference type="SMART" id="SM00184">
    <property type="entry name" value="RING"/>
    <property type="match status" value="2"/>
</dbReference>
<feature type="compositionally biased region" description="Low complexity" evidence="10">
    <location>
        <begin position="765"/>
        <end position="788"/>
    </location>
</feature>
<dbReference type="PROSITE" id="PS51262">
    <property type="entry name" value="COS"/>
    <property type="match status" value="1"/>
</dbReference>
<accession>A0AAJ7U8I0</accession>
<sequence length="919" mass="97244">MSASEAACEVEVEEEDWFDSGTGGDLDSGVQEALLERSEIQVPMKNLERELLCPVCEELFTHPIILPCQHSVCHRCAKELLCSREWSCSSSSSWAPPAPEASTEPASPSASPVPSPRRRSLRGGSPSVERLEKVLRAESLVNLTAARPGARGGCSFPCPSCDCDVDLGPRGIAGLFRNFTLETIVERFRQAARAATAVMCDLCYPPPTEATKSCLDCRKSYCNECFKVHHPWNTSRATHEYIGPTKNFRPKVLMCPEHEAEKVNMYCEVCRRPVCHLCKLAGIHSNHKVTNINSAYKALKEKLAKSINLLMSKEDQVKEQLGVIETLIEDTETGGDLAARSITDAFGGLEEAVQARRAAMSHRLEGCRDDVARRLHSQHAECEQLLQSSGLVGLAREFLKESDPSCFMQTAKLLHSRIMRATDRFKSFEPDVVDASFSGFTVDVAREQALLGSLDFLKAPETPVLDPSRSAIYKDAQVSWSLPEGSAPADRFQLEFRPPPRRHPSPVPDRGTPDPATEDDDDDDPEWSRVDGIRSTSHMVTGVRSGTDLAVRVRAVNAAGASAFSAEMTIAAPPAQVFSFLLDDDCGYERERLVLSPRRASVDSVVGLPALLASEGLGAGDGDDPRRCHGDGGSGVDGAAGGPLAPLSFVAGDAAVRGGRHFWVVRVRPSSYLVRVGVAAPEALRRWLRRTGGGSGGSGGRGSAGGKDAAARGKGVRHKPDSPSSAAPSASPSCAFVSVGMGQVVAPSWAQLPAPPSSPAKGTTRAAPQAPALPQHRQQQPQQPAPRATSARSQRAAKPLARSASATKSAPGTPRRAAASGRNARVSALPARLGVCLDHGAGTVAFYDADGGRATRLCEMPVDCSGPVFPVFGFLGGGGLELEVADGGVCADSTGGGGGGGGKRGATPPLSGRPGVNGV</sequence>
<evidence type="ECO:0000256" key="9">
    <source>
        <dbReference type="PROSITE-ProRule" id="PRU00024"/>
    </source>
</evidence>
<gene>
    <name evidence="16" type="primary">LOC116954940</name>
</gene>
<keyword evidence="4" id="KW-0677">Repeat</keyword>
<dbReference type="RefSeq" id="XP_032831684.1">
    <property type="nucleotide sequence ID" value="XM_032975793.1"/>
</dbReference>
<dbReference type="InterPro" id="IPR003961">
    <property type="entry name" value="FN3_dom"/>
</dbReference>
<dbReference type="Pfam" id="PF00643">
    <property type="entry name" value="zf-B_box"/>
    <property type="match status" value="1"/>
</dbReference>
<dbReference type="PROSITE" id="PS50119">
    <property type="entry name" value="ZF_BBOX"/>
    <property type="match status" value="1"/>
</dbReference>
<dbReference type="InterPro" id="IPR040859">
    <property type="entry name" value="Midline-1_COS"/>
</dbReference>
<dbReference type="InterPro" id="IPR036116">
    <property type="entry name" value="FN3_sf"/>
</dbReference>
<dbReference type="AlphaFoldDB" id="A0AAJ7U8I0"/>
<dbReference type="FunFam" id="4.10.830.40:FF:000001">
    <property type="entry name" value="E3 ubiquitin-protein ligase TRIM9 isoform X1"/>
    <property type="match status" value="1"/>
</dbReference>
<dbReference type="InterPro" id="IPR047065">
    <property type="entry name" value="TRIM36_Bbox2_Zfn"/>
</dbReference>
<dbReference type="InterPro" id="IPR013783">
    <property type="entry name" value="Ig-like_fold"/>
</dbReference>
<proteinExistence type="predicted"/>
<dbReference type="PANTHER" id="PTHR24099">
    <property type="entry name" value="E3 UBIQUITIN-PROTEIN LIGASE TRIM36-RELATED"/>
    <property type="match status" value="1"/>
</dbReference>
<evidence type="ECO:0000256" key="2">
    <source>
        <dbReference type="ARBA" id="ARBA00022490"/>
    </source>
</evidence>
<feature type="region of interest" description="Disordered" evidence="10">
    <location>
        <begin position="491"/>
        <end position="534"/>
    </location>
</feature>
<feature type="compositionally biased region" description="Acidic residues" evidence="10">
    <location>
        <begin position="516"/>
        <end position="525"/>
    </location>
</feature>
<evidence type="ECO:0000313" key="16">
    <source>
        <dbReference type="RefSeq" id="XP_032831684.1"/>
    </source>
</evidence>
<dbReference type="GO" id="GO:0008270">
    <property type="term" value="F:zinc ion binding"/>
    <property type="evidence" value="ECO:0007669"/>
    <property type="project" value="UniProtKB-KW"/>
</dbReference>
<evidence type="ECO:0000259" key="12">
    <source>
        <dbReference type="PROSITE" id="PS50119"/>
    </source>
</evidence>
<dbReference type="InterPro" id="IPR013083">
    <property type="entry name" value="Znf_RING/FYVE/PHD"/>
</dbReference>
<evidence type="ECO:0000256" key="7">
    <source>
        <dbReference type="ARBA" id="ARBA00023054"/>
    </source>
</evidence>
<dbReference type="InterPro" id="IPR017903">
    <property type="entry name" value="COS_domain"/>
</dbReference>
<dbReference type="Gene3D" id="4.10.830.40">
    <property type="match status" value="1"/>
</dbReference>
<dbReference type="InterPro" id="IPR000315">
    <property type="entry name" value="Znf_B-box"/>
</dbReference>
<dbReference type="InterPro" id="IPR050617">
    <property type="entry name" value="E3_ligase_FN3/SPRY"/>
</dbReference>
<dbReference type="Gene3D" id="3.30.40.10">
    <property type="entry name" value="Zinc/RING finger domain, C3HC4 (zinc finger)"/>
    <property type="match status" value="1"/>
</dbReference>
<evidence type="ECO:0000256" key="8">
    <source>
        <dbReference type="ARBA" id="ARBA00023212"/>
    </source>
</evidence>
<evidence type="ECO:0000256" key="4">
    <source>
        <dbReference type="ARBA" id="ARBA00022737"/>
    </source>
</evidence>
<dbReference type="InterPro" id="IPR043136">
    <property type="entry name" value="B30.2/SPRY_sf"/>
</dbReference>
<dbReference type="Pfam" id="PF18568">
    <property type="entry name" value="COS"/>
    <property type="match status" value="1"/>
</dbReference>
<dbReference type="Pfam" id="PF22586">
    <property type="entry name" value="ANCHR-like_BBOX"/>
    <property type="match status" value="1"/>
</dbReference>
<dbReference type="CDD" id="cd00063">
    <property type="entry name" value="FN3"/>
    <property type="match status" value="1"/>
</dbReference>
<keyword evidence="8" id="KW-0206">Cytoskeleton</keyword>
<feature type="domain" description="Fibronectin type-III" evidence="13">
    <location>
        <begin position="459"/>
        <end position="575"/>
    </location>
</feature>
<dbReference type="KEGG" id="pmrn:116954940"/>